<evidence type="ECO:0008006" key="3">
    <source>
        <dbReference type="Google" id="ProtNLM"/>
    </source>
</evidence>
<accession>A0A9R1V4J3</accession>
<comment type="caution">
    <text evidence="1">The sequence shown here is derived from an EMBL/GenBank/DDBJ whole genome shotgun (WGS) entry which is preliminary data.</text>
</comment>
<reference evidence="1 2" key="1">
    <citation type="journal article" date="2017" name="Nat. Commun.">
        <title>Genome assembly with in vitro proximity ligation data and whole-genome triplication in lettuce.</title>
        <authorList>
            <person name="Reyes-Chin-Wo S."/>
            <person name="Wang Z."/>
            <person name="Yang X."/>
            <person name="Kozik A."/>
            <person name="Arikit S."/>
            <person name="Song C."/>
            <person name="Xia L."/>
            <person name="Froenicke L."/>
            <person name="Lavelle D.O."/>
            <person name="Truco M.J."/>
            <person name="Xia R."/>
            <person name="Zhu S."/>
            <person name="Xu C."/>
            <person name="Xu H."/>
            <person name="Xu X."/>
            <person name="Cox K."/>
            <person name="Korf I."/>
            <person name="Meyers B.C."/>
            <person name="Michelmore R.W."/>
        </authorList>
    </citation>
    <scope>NUCLEOTIDE SEQUENCE [LARGE SCALE GENOMIC DNA]</scope>
    <source>
        <strain evidence="2">cv. Salinas</strain>
        <tissue evidence="1">Seedlings</tissue>
    </source>
</reference>
<evidence type="ECO:0000313" key="1">
    <source>
        <dbReference type="EMBL" id="KAJ0198135.1"/>
    </source>
</evidence>
<protein>
    <recommendedName>
        <fullName evidence="3">Reverse transcriptase zinc-binding domain-containing protein</fullName>
    </recommendedName>
</protein>
<proteinExistence type="predicted"/>
<evidence type="ECO:0000313" key="2">
    <source>
        <dbReference type="Proteomes" id="UP000235145"/>
    </source>
</evidence>
<dbReference type="Proteomes" id="UP000235145">
    <property type="component" value="Unassembled WGS sequence"/>
</dbReference>
<sequence>MSEEREEFDAIFGPNKLSWVDFELKKLLRSRSRKLCELGRSFDEIKRLDKKKRRRRKRGERMDAWKYVRLAWKSHSYNVSEFLVVTDSFTEDREKKVEDKRLDSWEWGIDPVEGFTVNNTRRFINSKNLEKRVHETRWYKFVPNKLNILVWRTILDRLPTRNNLIEDYKRVFVECDVKVS</sequence>
<dbReference type="AlphaFoldDB" id="A0A9R1V4J3"/>
<keyword evidence="2" id="KW-1185">Reference proteome</keyword>
<gene>
    <name evidence="1" type="ORF">LSAT_V11C700344190</name>
</gene>
<name>A0A9R1V4J3_LACSA</name>
<dbReference type="EMBL" id="NBSK02000007">
    <property type="protein sequence ID" value="KAJ0198135.1"/>
    <property type="molecule type" value="Genomic_DNA"/>
</dbReference>
<organism evidence="1 2">
    <name type="scientific">Lactuca sativa</name>
    <name type="common">Garden lettuce</name>
    <dbReference type="NCBI Taxonomy" id="4236"/>
    <lineage>
        <taxon>Eukaryota</taxon>
        <taxon>Viridiplantae</taxon>
        <taxon>Streptophyta</taxon>
        <taxon>Embryophyta</taxon>
        <taxon>Tracheophyta</taxon>
        <taxon>Spermatophyta</taxon>
        <taxon>Magnoliopsida</taxon>
        <taxon>eudicotyledons</taxon>
        <taxon>Gunneridae</taxon>
        <taxon>Pentapetalae</taxon>
        <taxon>asterids</taxon>
        <taxon>campanulids</taxon>
        <taxon>Asterales</taxon>
        <taxon>Asteraceae</taxon>
        <taxon>Cichorioideae</taxon>
        <taxon>Cichorieae</taxon>
        <taxon>Lactucinae</taxon>
        <taxon>Lactuca</taxon>
    </lineage>
</organism>